<sequence length="363" mass="39277">MGNLRLFLFAWIVSFGVHCGQPVLAADKVQALIGVRNMDEAQAPFIVAKYLGYFSREGLDVDLLTVGGSNEIAIQVASGNANLGAASPAQAVIGMQEESVAPLDVRYFYDYSYRNIWSMSVPADSNIRSIADLRGKKIGIPSLGSGGVTYGKAYVRSAGLDPDKDVTFIPIGVGSQAVSAIRQKIVDAIAFWDVADVHFELSGLALRNLDIGENLDALPDLSLLAKNDVIKNNPQMLIGFARAVSKAIDFTNANPVAAVLITWKVYPESRPREPDAQTALAQGLKILEVRSPGWTSAKTNGKNGLFIEEDWKNLSSFLLAGGQIARPVPTSRMYTNDLIGEINNYDRNAIIKQAKEFDLGSVR</sequence>
<dbReference type="Proteomes" id="UP000436468">
    <property type="component" value="Unassembled WGS sequence"/>
</dbReference>
<keyword evidence="3" id="KW-1185">Reference proteome</keyword>
<proteinExistence type="predicted"/>
<dbReference type="PANTHER" id="PTHR30024">
    <property type="entry name" value="ALIPHATIC SULFONATES-BINDING PROTEIN-RELATED"/>
    <property type="match status" value="1"/>
</dbReference>
<accession>A0A844SM68</accession>
<dbReference type="Gene3D" id="3.40.190.10">
    <property type="entry name" value="Periplasmic binding protein-like II"/>
    <property type="match status" value="2"/>
</dbReference>
<evidence type="ECO:0000313" key="2">
    <source>
        <dbReference type="EMBL" id="MVT63560.1"/>
    </source>
</evidence>
<feature type="domain" description="SsuA/THI5-like" evidence="1">
    <location>
        <begin position="43"/>
        <end position="258"/>
    </location>
</feature>
<dbReference type="RefSeq" id="WP_157340349.1">
    <property type="nucleotide sequence ID" value="NZ_WQNF01000001.1"/>
</dbReference>
<dbReference type="AlphaFoldDB" id="A0A844SM68"/>
<protein>
    <submittedName>
        <fullName evidence="2">PhnD/SsuA/transferrin family substrate-binding protein</fullName>
    </submittedName>
</protein>
<name>A0A844SM68_9BRAD</name>
<dbReference type="EMBL" id="WQNF01000001">
    <property type="protein sequence ID" value="MVT63560.1"/>
    <property type="molecule type" value="Genomic_DNA"/>
</dbReference>
<dbReference type="Pfam" id="PF09084">
    <property type="entry name" value="NMT1"/>
    <property type="match status" value="1"/>
</dbReference>
<evidence type="ECO:0000259" key="1">
    <source>
        <dbReference type="Pfam" id="PF09084"/>
    </source>
</evidence>
<evidence type="ECO:0000313" key="3">
    <source>
        <dbReference type="Proteomes" id="UP000436468"/>
    </source>
</evidence>
<organism evidence="2 3">
    <name type="scientific">Bradyrhizobium pachyrhizi</name>
    <dbReference type="NCBI Taxonomy" id="280333"/>
    <lineage>
        <taxon>Bacteria</taxon>
        <taxon>Pseudomonadati</taxon>
        <taxon>Pseudomonadota</taxon>
        <taxon>Alphaproteobacteria</taxon>
        <taxon>Hyphomicrobiales</taxon>
        <taxon>Nitrobacteraceae</taxon>
        <taxon>Bradyrhizobium</taxon>
    </lineage>
</organism>
<gene>
    <name evidence="2" type="ORF">GPL21_00330</name>
</gene>
<dbReference type="InterPro" id="IPR015168">
    <property type="entry name" value="SsuA/THI5"/>
</dbReference>
<comment type="caution">
    <text evidence="2">The sequence shown here is derived from an EMBL/GenBank/DDBJ whole genome shotgun (WGS) entry which is preliminary data.</text>
</comment>
<dbReference type="SUPFAM" id="SSF53850">
    <property type="entry name" value="Periplasmic binding protein-like II"/>
    <property type="match status" value="1"/>
</dbReference>
<reference evidence="2 3" key="1">
    <citation type="submission" date="2019-12" db="EMBL/GenBank/DDBJ databases">
        <title>Draft genome sequences Bradyrhizobium cajani AMBPC1010, Bradyrhizobium pachyrhizi AMBPC1040 and Bradyrhizobium yuanmingense ALSPC3051, three plant growth promoting strains isolated from nodules of Cajanus cajan L. in Dominican Republic.</title>
        <authorList>
            <person name="Flores-Felix J.D."/>
            <person name="Araujo J."/>
            <person name="Diaz-Alcantara C."/>
            <person name="Gonzalez-Andres F."/>
            <person name="Velazquez E."/>
        </authorList>
    </citation>
    <scope>NUCLEOTIDE SEQUENCE [LARGE SCALE GENOMIC DNA]</scope>
    <source>
        <strain evidence="2 3">1040</strain>
    </source>
</reference>